<evidence type="ECO:0000256" key="2">
    <source>
        <dbReference type="SAM" id="Phobius"/>
    </source>
</evidence>
<dbReference type="OrthoDB" id="5372451at2759"/>
<keyword evidence="2" id="KW-0812">Transmembrane</keyword>
<feature type="compositionally biased region" description="Polar residues" evidence="1">
    <location>
        <begin position="608"/>
        <end position="619"/>
    </location>
</feature>
<evidence type="ECO:0000313" key="3">
    <source>
        <dbReference type="EMBL" id="KAF2641173.1"/>
    </source>
</evidence>
<gene>
    <name evidence="3" type="ORF">P280DRAFT_489605</name>
</gene>
<sequence length="703" mass="78949">MDTPAATLLGTAIFSWRWIISGTPLLLCSLFLAERNDHRVVPWLPLWAIFTSLNFAYVVASTSWLLYWIYTPTCYCTILLSSLYQFEFAARFARHQGRKLLRHVLFIQDRIGLFDLPALEIDSDTIGLFIVRGLTISLSTLTATAYGIEVGIKIDNDMELAIQTDKVVVKLFRRIEIGDVYANIKGSDEMCFGEINSWPNKRDMTKDQFVAVDTPILKASMDARKKASSSMQDQLDGLTESETGNKPVKKLSPDDEKAHTEYDWIINRILESTSSSIAKRWLKKIVKEREIEGVLETDRKLRAAISAHIHEDPTIAHPPRKSIRLTSLLENKHPKFKIFLHRLPLLYRMLLNPISYFHPIFIDSVTSTGSGKWFVSLMKKHFFKHYSSSDAEVRRLEGRISAWLADANFAVGLNNIYCTGHVPMDTDYDIECKFKIGDMVAHRTLPEAVGLTQVIHLGGADATFVIPSFLLPHHEHLIPGKLTDFEEMQMEQEVQEAEGTPQAVQLKKELERRRKDETAMKISVHGHLPFLFDQDLLNFVAATVKATKVIEVEKGHEELVLKRAATDKIELEVRRADSIASDSIASDTVSTESTGSAEESADSDKTDSAATTGSQASVARSSTFGARMGQTFKGMNSKVKEGWRKAGINTVNVVANDRWIAKIVGNIMRKLEKAQGDVGYSGLIALPLAEYREKAETESKILK</sequence>
<name>A0A6A6S3D2_9PLEO</name>
<protein>
    <submittedName>
        <fullName evidence="3">Uncharacterized protein</fullName>
    </submittedName>
</protein>
<feature type="region of interest" description="Disordered" evidence="1">
    <location>
        <begin position="583"/>
        <end position="619"/>
    </location>
</feature>
<keyword evidence="2" id="KW-0472">Membrane</keyword>
<dbReference type="EMBL" id="MU006783">
    <property type="protein sequence ID" value="KAF2641173.1"/>
    <property type="molecule type" value="Genomic_DNA"/>
</dbReference>
<organism evidence="3 4">
    <name type="scientific">Massarina eburnea CBS 473.64</name>
    <dbReference type="NCBI Taxonomy" id="1395130"/>
    <lineage>
        <taxon>Eukaryota</taxon>
        <taxon>Fungi</taxon>
        <taxon>Dikarya</taxon>
        <taxon>Ascomycota</taxon>
        <taxon>Pezizomycotina</taxon>
        <taxon>Dothideomycetes</taxon>
        <taxon>Pleosporomycetidae</taxon>
        <taxon>Pleosporales</taxon>
        <taxon>Massarineae</taxon>
        <taxon>Massarinaceae</taxon>
        <taxon>Massarina</taxon>
    </lineage>
</organism>
<accession>A0A6A6S3D2</accession>
<dbReference type="Proteomes" id="UP000799753">
    <property type="component" value="Unassembled WGS sequence"/>
</dbReference>
<dbReference type="AlphaFoldDB" id="A0A6A6S3D2"/>
<keyword evidence="4" id="KW-1185">Reference proteome</keyword>
<proteinExistence type="predicted"/>
<reference evidence="3" key="1">
    <citation type="journal article" date="2020" name="Stud. Mycol.">
        <title>101 Dothideomycetes genomes: a test case for predicting lifestyles and emergence of pathogens.</title>
        <authorList>
            <person name="Haridas S."/>
            <person name="Albert R."/>
            <person name="Binder M."/>
            <person name="Bloem J."/>
            <person name="Labutti K."/>
            <person name="Salamov A."/>
            <person name="Andreopoulos B."/>
            <person name="Baker S."/>
            <person name="Barry K."/>
            <person name="Bills G."/>
            <person name="Bluhm B."/>
            <person name="Cannon C."/>
            <person name="Castanera R."/>
            <person name="Culley D."/>
            <person name="Daum C."/>
            <person name="Ezra D."/>
            <person name="Gonzalez J."/>
            <person name="Henrissat B."/>
            <person name="Kuo A."/>
            <person name="Liang C."/>
            <person name="Lipzen A."/>
            <person name="Lutzoni F."/>
            <person name="Magnuson J."/>
            <person name="Mondo S."/>
            <person name="Nolan M."/>
            <person name="Ohm R."/>
            <person name="Pangilinan J."/>
            <person name="Park H.-J."/>
            <person name="Ramirez L."/>
            <person name="Alfaro M."/>
            <person name="Sun H."/>
            <person name="Tritt A."/>
            <person name="Yoshinaga Y."/>
            <person name="Zwiers L.-H."/>
            <person name="Turgeon B."/>
            <person name="Goodwin S."/>
            <person name="Spatafora J."/>
            <person name="Crous P."/>
            <person name="Grigoriev I."/>
        </authorList>
    </citation>
    <scope>NUCLEOTIDE SEQUENCE</scope>
    <source>
        <strain evidence="3">CBS 473.64</strain>
    </source>
</reference>
<feature type="transmembrane region" description="Helical" evidence="2">
    <location>
        <begin position="44"/>
        <end position="70"/>
    </location>
</feature>
<evidence type="ECO:0000256" key="1">
    <source>
        <dbReference type="SAM" id="MobiDB-lite"/>
    </source>
</evidence>
<keyword evidence="2" id="KW-1133">Transmembrane helix</keyword>
<feature type="transmembrane region" description="Helical" evidence="2">
    <location>
        <begin position="12"/>
        <end position="32"/>
    </location>
</feature>
<feature type="region of interest" description="Disordered" evidence="1">
    <location>
        <begin position="228"/>
        <end position="253"/>
    </location>
</feature>
<feature type="compositionally biased region" description="Low complexity" evidence="1">
    <location>
        <begin position="583"/>
        <end position="598"/>
    </location>
</feature>
<evidence type="ECO:0000313" key="4">
    <source>
        <dbReference type="Proteomes" id="UP000799753"/>
    </source>
</evidence>